<dbReference type="Pfam" id="PF01968">
    <property type="entry name" value="Hydantoinase_A"/>
    <property type="match status" value="1"/>
</dbReference>
<dbReference type="GO" id="GO:0005829">
    <property type="term" value="C:cytosol"/>
    <property type="evidence" value="ECO:0007669"/>
    <property type="project" value="TreeGrafter"/>
</dbReference>
<dbReference type="RefSeq" id="WP_154770289.1">
    <property type="nucleotide sequence ID" value="NZ_WLYK01000009.1"/>
</dbReference>
<dbReference type="AlphaFoldDB" id="A0A7K1FSW7"/>
<dbReference type="InterPro" id="IPR049517">
    <property type="entry name" value="ACX-like_C"/>
</dbReference>
<evidence type="ECO:0000259" key="3">
    <source>
        <dbReference type="Pfam" id="PF19278"/>
    </source>
</evidence>
<proteinExistence type="predicted"/>
<evidence type="ECO:0000259" key="2">
    <source>
        <dbReference type="Pfam" id="PF05378"/>
    </source>
</evidence>
<dbReference type="InterPro" id="IPR043129">
    <property type="entry name" value="ATPase_NBD"/>
</dbReference>
<feature type="domain" description="Acetophenone carboxylase-like C-terminal" evidence="3">
    <location>
        <begin position="513"/>
        <end position="678"/>
    </location>
</feature>
<dbReference type="Proteomes" id="UP000460221">
    <property type="component" value="Unassembled WGS sequence"/>
</dbReference>
<keyword evidence="5" id="KW-1185">Reference proteome</keyword>
<protein>
    <submittedName>
        <fullName evidence="4">Hydantoinase/oxoprolinase family protein</fullName>
    </submittedName>
</protein>
<dbReference type="PANTHER" id="PTHR11365:SF23">
    <property type="entry name" value="HYPOTHETICAL 5-OXOPROLINASE (EUROFUNG)-RELATED"/>
    <property type="match status" value="1"/>
</dbReference>
<evidence type="ECO:0000313" key="5">
    <source>
        <dbReference type="Proteomes" id="UP000460221"/>
    </source>
</evidence>
<comment type="caution">
    <text evidence="4">The sequence shown here is derived from an EMBL/GenBank/DDBJ whole genome shotgun (WGS) entry which is preliminary data.</text>
</comment>
<gene>
    <name evidence="4" type="ORF">GIS00_20240</name>
</gene>
<dbReference type="InterPro" id="IPR045079">
    <property type="entry name" value="Oxoprolinase-like"/>
</dbReference>
<reference evidence="4 5" key="1">
    <citation type="submission" date="2019-11" db="EMBL/GenBank/DDBJ databases">
        <authorList>
            <person name="Jiang L.-Q."/>
        </authorList>
    </citation>
    <scope>NUCLEOTIDE SEQUENCE [LARGE SCALE GENOMIC DNA]</scope>
    <source>
        <strain evidence="4 5">YIM 132087</strain>
    </source>
</reference>
<dbReference type="PANTHER" id="PTHR11365">
    <property type="entry name" value="5-OXOPROLINASE RELATED"/>
    <property type="match status" value="1"/>
</dbReference>
<dbReference type="GO" id="GO:0017168">
    <property type="term" value="F:5-oxoprolinase (ATP-hydrolyzing) activity"/>
    <property type="evidence" value="ECO:0007669"/>
    <property type="project" value="TreeGrafter"/>
</dbReference>
<organism evidence="4 5">
    <name type="scientific">Nakamurella alba</name>
    <dbReference type="NCBI Taxonomy" id="2665158"/>
    <lineage>
        <taxon>Bacteria</taxon>
        <taxon>Bacillati</taxon>
        <taxon>Actinomycetota</taxon>
        <taxon>Actinomycetes</taxon>
        <taxon>Nakamurellales</taxon>
        <taxon>Nakamurellaceae</taxon>
        <taxon>Nakamurella</taxon>
    </lineage>
</organism>
<dbReference type="Pfam" id="PF19278">
    <property type="entry name" value="Hydant_A_C"/>
    <property type="match status" value="1"/>
</dbReference>
<feature type="domain" description="Hydantoinase A/oxoprolinase" evidence="1">
    <location>
        <begin position="205"/>
        <end position="490"/>
    </location>
</feature>
<dbReference type="Pfam" id="PF05378">
    <property type="entry name" value="Hydant_A_N"/>
    <property type="match status" value="1"/>
</dbReference>
<evidence type="ECO:0000313" key="4">
    <source>
        <dbReference type="EMBL" id="MTD16273.1"/>
    </source>
</evidence>
<sequence>MTVRIGVDTGGTFTDVCLFDESTGRVTVVKVSSTPADPGVAVLQGVRSVLQAWSGDEDLTAISYLAHGTTVATNALLQHRGATLGLITTAGLRDLLELGRQRRPRLYDLAARKPSDLVPRELRLEVQERLDHTGAVRIPLDEADIRSQVQHLKDAGVGAVAICLLYSYLDPAHEQAIAGVVREMLPDAFLSVSHEVLPEFREFERLSTTAVNAFVGPVMHGYLSRLRTGLAAAGLRVGPKVTQSNGGVISFEQAAELPVRTVLSGPSTGVVGAAHLSSVSGHDDIITFDMGGTSTDIALVRDARPVVSAGTTIEDRPIRTPMLDISTVGAGGGSIAWIDDAGHLKVGPQSAGADPGPACYALGSGEATVTDANVVLGVLHQRALLGGRMSIDPELSVKAVARLADRLGLGVEQTAQGIISVVTANMARAIRRISVQRGYNPADYTLVAFGGAGPLHAARLAAELGMSQILLPPTPGAMSAMGMLMTDVRCDFTRTRRLVLDAAAVPVAAALGRELTGQAHAWFDREGVHDDQRSTELAVDVRYLGQNYEIRVPVADVDDDEAGWLWSTTTAFEAAHQRRYGYVNAGAPIELVTFRVAAAQAVPRVEPARVEVTGGDPSAAVIGMREVHFPEAGGRVPTAVYDRAALRAGDVVIGPAVIEQYDATTVLLPGQEAEVDAHLAIICRPASAGTVPDRSIESAAVLTGVQS</sequence>
<accession>A0A7K1FSW7</accession>
<dbReference type="InterPro" id="IPR002821">
    <property type="entry name" value="Hydantoinase_A"/>
</dbReference>
<dbReference type="SUPFAM" id="SSF53067">
    <property type="entry name" value="Actin-like ATPase domain"/>
    <property type="match status" value="1"/>
</dbReference>
<dbReference type="EMBL" id="WLYK01000009">
    <property type="protein sequence ID" value="MTD16273.1"/>
    <property type="molecule type" value="Genomic_DNA"/>
</dbReference>
<dbReference type="GO" id="GO:0006749">
    <property type="term" value="P:glutathione metabolic process"/>
    <property type="evidence" value="ECO:0007669"/>
    <property type="project" value="TreeGrafter"/>
</dbReference>
<evidence type="ECO:0000259" key="1">
    <source>
        <dbReference type="Pfam" id="PF01968"/>
    </source>
</evidence>
<dbReference type="InterPro" id="IPR008040">
    <property type="entry name" value="Hydant_A_N"/>
</dbReference>
<feature type="domain" description="Hydantoinase/oxoprolinase N-terminal" evidence="2">
    <location>
        <begin position="4"/>
        <end position="184"/>
    </location>
</feature>
<name>A0A7K1FSW7_9ACTN</name>